<comment type="function">
    <text evidence="14">Glutamate-gated receptor that probably acts as a non-selective cation channel. May be involved in light-signal transduction and calcium homeostasis via the regulation of calcium influx into cells.</text>
</comment>
<dbReference type="Pfam" id="PF10613">
    <property type="entry name" value="Lig_chan-Glu_bd"/>
    <property type="match status" value="1"/>
</dbReference>
<dbReference type="GO" id="GO:0016020">
    <property type="term" value="C:membrane"/>
    <property type="evidence" value="ECO:0007669"/>
    <property type="project" value="UniProtKB-SubCell"/>
</dbReference>
<evidence type="ECO:0000256" key="12">
    <source>
        <dbReference type="ARBA" id="ARBA00023286"/>
    </source>
</evidence>
<dbReference type="InterPro" id="IPR019594">
    <property type="entry name" value="Glu/Gly-bd"/>
</dbReference>
<comment type="caution">
    <text evidence="19">The sequence shown here is derived from an EMBL/GenBank/DDBJ whole genome shotgun (WGS) entry which is preliminary data.</text>
</comment>
<dbReference type="PANTHER" id="PTHR34836:SF1">
    <property type="entry name" value="OS09G0428600 PROTEIN"/>
    <property type="match status" value="1"/>
</dbReference>
<feature type="transmembrane region" description="Helical" evidence="17">
    <location>
        <begin position="712"/>
        <end position="733"/>
    </location>
</feature>
<dbReference type="Proteomes" id="UP001054252">
    <property type="component" value="Unassembled WGS sequence"/>
</dbReference>
<reference evidence="19 20" key="1">
    <citation type="journal article" date="2021" name="Commun. Biol.">
        <title>The genome of Shorea leprosula (Dipterocarpaceae) highlights the ecological relevance of drought in aseasonal tropical rainforests.</title>
        <authorList>
            <person name="Ng K.K.S."/>
            <person name="Kobayashi M.J."/>
            <person name="Fawcett J.A."/>
            <person name="Hatakeyama M."/>
            <person name="Paape T."/>
            <person name="Ng C.H."/>
            <person name="Ang C.C."/>
            <person name="Tnah L.H."/>
            <person name="Lee C.T."/>
            <person name="Nishiyama T."/>
            <person name="Sese J."/>
            <person name="O'Brien M.J."/>
            <person name="Copetti D."/>
            <person name="Mohd Noor M.I."/>
            <person name="Ong R.C."/>
            <person name="Putra M."/>
            <person name="Sireger I.Z."/>
            <person name="Indrioko S."/>
            <person name="Kosugi Y."/>
            <person name="Izuno A."/>
            <person name="Isagi Y."/>
            <person name="Lee S.L."/>
            <person name="Shimizu K.K."/>
        </authorList>
    </citation>
    <scope>NUCLEOTIDE SEQUENCE [LARGE SCALE GENOMIC DNA]</scope>
    <source>
        <strain evidence="19">214</strain>
    </source>
</reference>
<dbReference type="SMART" id="SM00079">
    <property type="entry name" value="PBPe"/>
    <property type="match status" value="1"/>
</dbReference>
<evidence type="ECO:0000256" key="8">
    <source>
        <dbReference type="ARBA" id="ARBA00023065"/>
    </source>
</evidence>
<comment type="function">
    <text evidence="15">Glutamate-gated receptor that probably acts as non-selective cation channel.</text>
</comment>
<keyword evidence="8 15" id="KW-0406">Ion transport</keyword>
<evidence type="ECO:0000259" key="18">
    <source>
        <dbReference type="SMART" id="SM00079"/>
    </source>
</evidence>
<dbReference type="SUPFAM" id="SSF53822">
    <property type="entry name" value="Periplasmic binding protein-like I"/>
    <property type="match status" value="1"/>
</dbReference>
<evidence type="ECO:0000256" key="17">
    <source>
        <dbReference type="SAM" id="Phobius"/>
    </source>
</evidence>
<dbReference type="Pfam" id="PF00060">
    <property type="entry name" value="Lig_chan"/>
    <property type="match status" value="1"/>
</dbReference>
<evidence type="ECO:0000256" key="16">
    <source>
        <dbReference type="PIRSR" id="PIRSR037090-50"/>
    </source>
</evidence>
<dbReference type="InterPro" id="IPR028082">
    <property type="entry name" value="Peripla_BP_I"/>
</dbReference>
<dbReference type="CDD" id="cd13686">
    <property type="entry name" value="GluR_Plant"/>
    <property type="match status" value="1"/>
</dbReference>
<keyword evidence="5 17" id="KW-0812">Transmembrane</keyword>
<evidence type="ECO:0000256" key="2">
    <source>
        <dbReference type="ARBA" id="ARBA00008685"/>
    </source>
</evidence>
<dbReference type="Gene3D" id="1.10.287.70">
    <property type="match status" value="1"/>
</dbReference>
<dbReference type="FunFam" id="3.40.50.2300:FF:000169">
    <property type="entry name" value="Glutamate receptor"/>
    <property type="match status" value="1"/>
</dbReference>
<dbReference type="InterPro" id="IPR044440">
    <property type="entry name" value="GABAb_receptor_plant_PBP1"/>
</dbReference>
<dbReference type="InterPro" id="IPR017103">
    <property type="entry name" value="Iontropic_Glu_rcpt_pln"/>
</dbReference>
<dbReference type="Pfam" id="PF01094">
    <property type="entry name" value="ANF_receptor"/>
    <property type="match status" value="1"/>
</dbReference>
<keyword evidence="11" id="KW-0325">Glycoprotein</keyword>
<dbReference type="GO" id="GO:0015276">
    <property type="term" value="F:ligand-gated monoatomic ion channel activity"/>
    <property type="evidence" value="ECO:0007669"/>
    <property type="project" value="InterPro"/>
</dbReference>
<evidence type="ECO:0000256" key="9">
    <source>
        <dbReference type="ARBA" id="ARBA00023136"/>
    </source>
</evidence>
<dbReference type="FunFam" id="3.40.50.2300:FF:000310">
    <property type="entry name" value="Glutamate receptor"/>
    <property type="match status" value="1"/>
</dbReference>
<dbReference type="FunFam" id="1.10.287.70:FF:000037">
    <property type="entry name" value="Glutamate receptor"/>
    <property type="match status" value="1"/>
</dbReference>
<comment type="subcellular location">
    <subcellularLocation>
        <location evidence="1">Membrane</location>
        <topology evidence="1">Multi-pass membrane protein</topology>
    </subcellularLocation>
</comment>
<evidence type="ECO:0000256" key="5">
    <source>
        <dbReference type="ARBA" id="ARBA00022692"/>
    </source>
</evidence>
<evidence type="ECO:0000256" key="4">
    <source>
        <dbReference type="ARBA" id="ARBA00022448"/>
    </source>
</evidence>
<gene>
    <name evidence="19" type="ORF">SLEP1_g12214</name>
</gene>
<evidence type="ECO:0000256" key="11">
    <source>
        <dbReference type="ARBA" id="ARBA00023180"/>
    </source>
</evidence>
<evidence type="ECO:0000313" key="19">
    <source>
        <dbReference type="EMBL" id="GKU99350.1"/>
    </source>
</evidence>
<dbReference type="SUPFAM" id="SSF53850">
    <property type="entry name" value="Periplasmic binding protein-like II"/>
    <property type="match status" value="1"/>
</dbReference>
<accession>A0AAV5IHM3</accession>
<dbReference type="AlphaFoldDB" id="A0AAV5IHM3"/>
<dbReference type="EMBL" id="BPVZ01000014">
    <property type="protein sequence ID" value="GKU99350.1"/>
    <property type="molecule type" value="Genomic_DNA"/>
</dbReference>
<evidence type="ECO:0000256" key="14">
    <source>
        <dbReference type="ARBA" id="ARBA00049638"/>
    </source>
</evidence>
<dbReference type="PIRSF" id="PIRSF037090">
    <property type="entry name" value="Iontro_Glu-like_rcpt_pln"/>
    <property type="match status" value="1"/>
</dbReference>
<evidence type="ECO:0000256" key="6">
    <source>
        <dbReference type="ARBA" id="ARBA00022729"/>
    </source>
</evidence>
<evidence type="ECO:0000256" key="15">
    <source>
        <dbReference type="PIRNR" id="PIRNR037090"/>
    </source>
</evidence>
<keyword evidence="4 15" id="KW-0813">Transport</keyword>
<dbReference type="InterPro" id="IPR015683">
    <property type="entry name" value="Ionotropic_Glu_rcpt"/>
</dbReference>
<keyword evidence="6" id="KW-0732">Signal</keyword>
<feature type="domain" description="Ionotropic glutamate receptor C-terminal" evidence="18">
    <location>
        <begin position="341"/>
        <end position="690"/>
    </location>
</feature>
<name>A0AAV5IHM3_9ROSI</name>
<sequence>MQASFIIDLGNKSQIPIISFSATSPDLTSFRSPYFFQATINDSSQVKAISAIVQAFGWREVVPIYVDNDFGKGIIPYLYEALEKVDARIPYKSVITPGATNEEIEIELYKLRTMQTRVFIVHMAPDLGSRVFHRAKEIGMMGEGYVWIITNGMTNLWSLIDLSDMDFMQGVLGLRNYVPRSKELKRFQKRWKRKFLHDNPGMLNAELDIFGLWAYDATFALAMAVEEVFGTTNFHFDASNASQNGPKLIQALSRTRLKGLSGDFGFINGQLRSSIFQIVNFNGNGENRVGFWTPNYGLVKSLNFTNLTRYSISKTNLGSIIWPGDPQSTPKGWEIPMSGQRLKIGVPMRTGFTEFIKVTFDQSTNSTIFSGYCIDVFNDVMKGMPYHVPFDFYPIKFEEDEDYNKLIDLVVYGNYDAAVGDISILANRSLYVEFTLPFIQAGVMIVVPVRDNETKNAWVFLKPLSLDLWIASICFFVFMAFVIWVLEHRINEDFRGPPLYHVGTSFWFSFSTMVFTQRERVLSNPARIVVVIWCIVVFILTQSYAASLTSLLTVEQLQLTVSDINEMLRKGENVGCQNGSFVQEIVQDYLKFDPSQMKIYNSIEDLNQLFTKGSANGGISVAIDEIPYMQLFLAQHCKEKYTTLTGPNFKTGGFGFVFPKGSPLVADVSTSILKVIESNRMWMIDEKVQKQGNCASDSSSTNGLSLRSFRGLFLIAGVTGVLALIYSVAKFLYEQRDVLCKRDIGISMWKRILQVLRNFDQRDLTSHTLRQRELRDEDCIEIVQIGGPLEILAEAPGEASVEAPIEAPIEGVDHANTNNS</sequence>
<keyword evidence="7 17" id="KW-1133">Transmembrane helix</keyword>
<organism evidence="19 20">
    <name type="scientific">Rubroshorea leprosula</name>
    <dbReference type="NCBI Taxonomy" id="152421"/>
    <lineage>
        <taxon>Eukaryota</taxon>
        <taxon>Viridiplantae</taxon>
        <taxon>Streptophyta</taxon>
        <taxon>Embryophyta</taxon>
        <taxon>Tracheophyta</taxon>
        <taxon>Spermatophyta</taxon>
        <taxon>Magnoliopsida</taxon>
        <taxon>eudicotyledons</taxon>
        <taxon>Gunneridae</taxon>
        <taxon>Pentapetalae</taxon>
        <taxon>rosids</taxon>
        <taxon>malvids</taxon>
        <taxon>Malvales</taxon>
        <taxon>Dipterocarpaceae</taxon>
        <taxon>Rubroshorea</taxon>
    </lineage>
</organism>
<comment type="subunit">
    <text evidence="3">May form heteromers.</text>
</comment>
<feature type="transmembrane region" description="Helical" evidence="17">
    <location>
        <begin position="468"/>
        <end position="486"/>
    </location>
</feature>
<dbReference type="FunFam" id="3.40.190.10:FF:000103">
    <property type="entry name" value="Glutamate receptor"/>
    <property type="match status" value="1"/>
</dbReference>
<keyword evidence="13 15" id="KW-0407">Ion channel</keyword>
<evidence type="ECO:0000256" key="13">
    <source>
        <dbReference type="ARBA" id="ARBA00023303"/>
    </source>
</evidence>
<dbReference type="Gene3D" id="3.40.190.10">
    <property type="entry name" value="Periplasmic binding protein-like II"/>
    <property type="match status" value="2"/>
</dbReference>
<protein>
    <recommendedName>
        <fullName evidence="15">Glutamate receptor</fullName>
    </recommendedName>
</protein>
<dbReference type="PANTHER" id="PTHR34836">
    <property type="entry name" value="OS06G0188250 PROTEIN"/>
    <property type="match status" value="1"/>
</dbReference>
<feature type="disulfide bond" evidence="16">
    <location>
        <begin position="637"/>
        <end position="694"/>
    </location>
</feature>
<keyword evidence="20" id="KW-1185">Reference proteome</keyword>
<dbReference type="Gene3D" id="3.40.50.2300">
    <property type="match status" value="2"/>
</dbReference>
<proteinExistence type="inferred from homology"/>
<dbReference type="InterPro" id="IPR001320">
    <property type="entry name" value="Iontro_rcpt_C"/>
</dbReference>
<keyword evidence="16" id="KW-1015">Disulfide bond</keyword>
<keyword evidence="10 15" id="KW-0675">Receptor</keyword>
<evidence type="ECO:0000256" key="3">
    <source>
        <dbReference type="ARBA" id="ARBA00011095"/>
    </source>
</evidence>
<feature type="transmembrane region" description="Helical" evidence="17">
    <location>
        <begin position="528"/>
        <end position="546"/>
    </location>
</feature>
<comment type="similarity">
    <text evidence="2 15">Belongs to the glutamate-gated ion channel (TC 1.A.10.1) family.</text>
</comment>
<dbReference type="CDD" id="cd19990">
    <property type="entry name" value="PBP1_GABAb_receptor_plant"/>
    <property type="match status" value="1"/>
</dbReference>
<keyword evidence="9 15" id="KW-0472">Membrane</keyword>
<evidence type="ECO:0000256" key="7">
    <source>
        <dbReference type="ARBA" id="ARBA00022989"/>
    </source>
</evidence>
<dbReference type="InterPro" id="IPR001828">
    <property type="entry name" value="ANF_lig-bd_rcpt"/>
</dbReference>
<keyword evidence="12 15" id="KW-1071">Ligand-gated ion channel</keyword>
<evidence type="ECO:0000313" key="20">
    <source>
        <dbReference type="Proteomes" id="UP001054252"/>
    </source>
</evidence>
<evidence type="ECO:0000256" key="1">
    <source>
        <dbReference type="ARBA" id="ARBA00004141"/>
    </source>
</evidence>
<evidence type="ECO:0000256" key="10">
    <source>
        <dbReference type="ARBA" id="ARBA00023170"/>
    </source>
</evidence>